<dbReference type="STRING" id="1121485.GCA_000426485_00470"/>
<feature type="signal peptide" evidence="1">
    <location>
        <begin position="1"/>
        <end position="22"/>
    </location>
</feature>
<evidence type="ECO:0000313" key="3">
    <source>
        <dbReference type="Proteomes" id="UP000297861"/>
    </source>
</evidence>
<dbReference type="OrthoDB" id="1272218at2"/>
<evidence type="ECO:0000313" key="2">
    <source>
        <dbReference type="EMBL" id="TFD96047.1"/>
    </source>
</evidence>
<reference evidence="2 3" key="1">
    <citation type="submission" date="2019-03" db="EMBL/GenBank/DDBJ databases">
        <title>San Antonio Military Medical Center submission to MRSN (WRAIR), pending publication.</title>
        <authorList>
            <person name="Blyth D.M."/>
            <person name="Mccarthy S.L."/>
            <person name="Schall S.E."/>
            <person name="Stam J.A."/>
            <person name="Ong A.C."/>
            <person name="Mcgann P.T."/>
        </authorList>
    </citation>
    <scope>NUCLEOTIDE SEQUENCE [LARGE SCALE GENOMIC DNA]</scope>
    <source>
        <strain evidence="2 3">MRSN571793</strain>
    </source>
</reference>
<protein>
    <submittedName>
        <fullName evidence="2">Uncharacterized protein</fullName>
    </submittedName>
</protein>
<sequence length="265" mass="28541">MRKYIISFTIFFNLICCTDAFSQIGIMTDNPASNVLVHVDAASNNSGGGANINRDDVVVSKDGKVGIGTITPQTKLHIVTGGTSATPNPQLRIEDGNAAVNKVLMSDANGLGQWNDYIPGYKNGTLGSGISFAALGNSNNWFKTNMSVSVDPGQWLVFFSVSMVTNQVTVSDVNYRIWIQVTLGDDSAIATLDAISSNRFSNTGFINKRAMVNGWVAVNNNTTAAKRYVVYVGAVQNAQISGLRIQSVAEKNDGYSNIYAYRIKM</sequence>
<dbReference type="EMBL" id="SOML01000006">
    <property type="protein sequence ID" value="TFD96047.1"/>
    <property type="molecule type" value="Genomic_DNA"/>
</dbReference>
<keyword evidence="1" id="KW-0732">Signal</keyword>
<feature type="chain" id="PRO_5021194731" evidence="1">
    <location>
        <begin position="23"/>
        <end position="265"/>
    </location>
</feature>
<evidence type="ECO:0000256" key="1">
    <source>
        <dbReference type="SAM" id="SignalP"/>
    </source>
</evidence>
<dbReference type="Proteomes" id="UP000297861">
    <property type="component" value="Unassembled WGS sequence"/>
</dbReference>
<keyword evidence="3" id="KW-1185">Reference proteome</keyword>
<name>A0A4Y8L1B9_9BACT</name>
<proteinExistence type="predicted"/>
<accession>A0A4Y8L1B9</accession>
<dbReference type="AlphaFoldDB" id="A0A4Y8L1B9"/>
<dbReference type="RefSeq" id="WP_134436429.1">
    <property type="nucleotide sequence ID" value="NZ_SOML01000006.1"/>
</dbReference>
<organism evidence="2 3">
    <name type="scientific">Dysgonomonas capnocytophagoides</name>
    <dbReference type="NCBI Taxonomy" id="45254"/>
    <lineage>
        <taxon>Bacteria</taxon>
        <taxon>Pseudomonadati</taxon>
        <taxon>Bacteroidota</taxon>
        <taxon>Bacteroidia</taxon>
        <taxon>Bacteroidales</taxon>
        <taxon>Dysgonomonadaceae</taxon>
        <taxon>Dysgonomonas</taxon>
    </lineage>
</organism>
<gene>
    <name evidence="2" type="ORF">E2605_10665</name>
</gene>
<comment type="caution">
    <text evidence="2">The sequence shown here is derived from an EMBL/GenBank/DDBJ whole genome shotgun (WGS) entry which is preliminary data.</text>
</comment>